<dbReference type="Pfam" id="PF01302">
    <property type="entry name" value="CAP_GLY"/>
    <property type="match status" value="1"/>
</dbReference>
<organism evidence="3 4">
    <name type="scientific">Candidula unifasciata</name>
    <dbReference type="NCBI Taxonomy" id="100452"/>
    <lineage>
        <taxon>Eukaryota</taxon>
        <taxon>Metazoa</taxon>
        <taxon>Spiralia</taxon>
        <taxon>Lophotrochozoa</taxon>
        <taxon>Mollusca</taxon>
        <taxon>Gastropoda</taxon>
        <taxon>Heterobranchia</taxon>
        <taxon>Euthyneura</taxon>
        <taxon>Panpulmonata</taxon>
        <taxon>Eupulmonata</taxon>
        <taxon>Stylommatophora</taxon>
        <taxon>Helicina</taxon>
        <taxon>Helicoidea</taxon>
        <taxon>Geomitridae</taxon>
        <taxon>Candidula</taxon>
    </lineage>
</organism>
<dbReference type="EMBL" id="CAJHNH020008312">
    <property type="protein sequence ID" value="CAG5135454.1"/>
    <property type="molecule type" value="Genomic_DNA"/>
</dbReference>
<gene>
    <name evidence="3" type="ORF">CUNI_LOCUS21012</name>
</gene>
<evidence type="ECO:0000259" key="2">
    <source>
        <dbReference type="PROSITE" id="PS50245"/>
    </source>
</evidence>
<dbReference type="AlphaFoldDB" id="A0A8S4A2D5"/>
<dbReference type="SMART" id="SM01052">
    <property type="entry name" value="CAP_GLY"/>
    <property type="match status" value="1"/>
</dbReference>
<feature type="region of interest" description="Disordered" evidence="1">
    <location>
        <begin position="143"/>
        <end position="187"/>
    </location>
</feature>
<accession>A0A8S4A2D5</accession>
<evidence type="ECO:0000313" key="4">
    <source>
        <dbReference type="Proteomes" id="UP000678393"/>
    </source>
</evidence>
<dbReference type="SUPFAM" id="SSF74924">
    <property type="entry name" value="Cap-Gly domain"/>
    <property type="match status" value="1"/>
</dbReference>
<feature type="domain" description="CAP-Gly" evidence="2">
    <location>
        <begin position="61"/>
        <end position="94"/>
    </location>
</feature>
<comment type="caution">
    <text evidence="3">The sequence shown here is derived from an EMBL/GenBank/DDBJ whole genome shotgun (WGS) entry which is preliminary data.</text>
</comment>
<reference evidence="3" key="1">
    <citation type="submission" date="2021-04" db="EMBL/GenBank/DDBJ databases">
        <authorList>
            <consortium name="Molecular Ecology Group"/>
        </authorList>
    </citation>
    <scope>NUCLEOTIDE SEQUENCE</scope>
</reference>
<dbReference type="InterPro" id="IPR000938">
    <property type="entry name" value="CAP-Gly_domain"/>
</dbReference>
<dbReference type="Proteomes" id="UP000678393">
    <property type="component" value="Unassembled WGS sequence"/>
</dbReference>
<evidence type="ECO:0000313" key="3">
    <source>
        <dbReference type="EMBL" id="CAG5135454.1"/>
    </source>
</evidence>
<sequence length="230" mass="26445">MSSVKSSAGLSRGNYKCSFRKGDRVLVNGSALERGGDRLYPGTVEYIGFTDGCLSVQTVLVGVHLYDNVYSSHNGVYQGKRYFYCPRGHGAMVKSSDIIPLNSVPRKWPVNGNRMFPSYEEIKKQRRLREQLIKESEEKFRKEYQTKRRAQMERSSKSSTLQSISDKDQESGDEQKQADSTEDNRLEELNLIKMKKYFGNDEKAERMAATLRKLRRAFEQGRIMTLEEQA</sequence>
<keyword evidence="4" id="KW-1185">Reference proteome</keyword>
<proteinExistence type="predicted"/>
<name>A0A8S4A2D5_9EUPU</name>
<dbReference type="OrthoDB" id="2130750at2759"/>
<dbReference type="PROSITE" id="PS50245">
    <property type="entry name" value="CAP_GLY_2"/>
    <property type="match status" value="1"/>
</dbReference>
<dbReference type="InterPro" id="IPR036859">
    <property type="entry name" value="CAP-Gly_dom_sf"/>
</dbReference>
<feature type="compositionally biased region" description="Basic and acidic residues" evidence="1">
    <location>
        <begin position="165"/>
        <end position="187"/>
    </location>
</feature>
<dbReference type="Gene3D" id="2.30.30.190">
    <property type="entry name" value="CAP Gly-rich-like domain"/>
    <property type="match status" value="1"/>
</dbReference>
<evidence type="ECO:0000256" key="1">
    <source>
        <dbReference type="SAM" id="MobiDB-lite"/>
    </source>
</evidence>
<feature type="compositionally biased region" description="Basic and acidic residues" evidence="1">
    <location>
        <begin position="143"/>
        <end position="156"/>
    </location>
</feature>
<protein>
    <recommendedName>
        <fullName evidence="2">CAP-Gly domain-containing protein</fullName>
    </recommendedName>
</protein>